<reference evidence="1 2" key="1">
    <citation type="submission" date="2015-05" db="EMBL/GenBank/DDBJ databases">
        <title>Draft genome of Burkholderia cepacia LK29.</title>
        <authorList>
            <person name="Chan X.Y."/>
        </authorList>
    </citation>
    <scope>NUCLEOTIDE SEQUENCE [LARGE SCALE GENOMIC DNA]</scope>
    <source>
        <strain evidence="1 2">LK29</strain>
    </source>
</reference>
<sequence>MRTPMREPSVGEIGRDFHLSDLEKGLLGEALRLLAQTRARALELCAEVNRRQGGAAPDVHDFNLPAIIDLQRRFGTRPCPSGEAGMLDEAMASGRFA</sequence>
<dbReference type="Proteomes" id="UP000036338">
    <property type="component" value="Unassembled WGS sequence"/>
</dbReference>
<proteinExistence type="predicted"/>
<comment type="caution">
    <text evidence="1">The sequence shown here is derived from an EMBL/GenBank/DDBJ whole genome shotgun (WGS) entry which is preliminary data.</text>
</comment>
<name>A0A0J5ZK68_BURCE</name>
<dbReference type="AlphaFoldDB" id="A0A0J5ZK68"/>
<protein>
    <submittedName>
        <fullName evidence="1">Uncharacterized protein</fullName>
    </submittedName>
</protein>
<evidence type="ECO:0000313" key="1">
    <source>
        <dbReference type="EMBL" id="KML53725.1"/>
    </source>
</evidence>
<evidence type="ECO:0000313" key="2">
    <source>
        <dbReference type="Proteomes" id="UP000036338"/>
    </source>
</evidence>
<dbReference type="PATRIC" id="fig|292.27.peg.5122"/>
<dbReference type="EMBL" id="LDWR01000042">
    <property type="protein sequence ID" value="KML53725.1"/>
    <property type="molecule type" value="Genomic_DNA"/>
</dbReference>
<gene>
    <name evidence="1" type="ORF">VL15_23930</name>
</gene>
<accession>A0A0J5ZK68</accession>
<organism evidence="1 2">
    <name type="scientific">Burkholderia cepacia</name>
    <name type="common">Pseudomonas cepacia</name>
    <dbReference type="NCBI Taxonomy" id="292"/>
    <lineage>
        <taxon>Bacteria</taxon>
        <taxon>Pseudomonadati</taxon>
        <taxon>Pseudomonadota</taxon>
        <taxon>Betaproteobacteria</taxon>
        <taxon>Burkholderiales</taxon>
        <taxon>Burkholderiaceae</taxon>
        <taxon>Burkholderia</taxon>
        <taxon>Burkholderia cepacia complex</taxon>
    </lineage>
</organism>